<evidence type="ECO:0000256" key="8">
    <source>
        <dbReference type="SAM" id="MobiDB-lite"/>
    </source>
</evidence>
<dbReference type="EMBL" id="BRXY01000032">
    <property type="protein sequence ID" value="GMH55237.1"/>
    <property type="molecule type" value="Genomic_DNA"/>
</dbReference>
<dbReference type="PROSITE" id="PS50020">
    <property type="entry name" value="WW_DOMAIN_2"/>
    <property type="match status" value="1"/>
</dbReference>
<dbReference type="GO" id="GO:0005634">
    <property type="term" value="C:nucleus"/>
    <property type="evidence" value="ECO:0007669"/>
    <property type="project" value="TreeGrafter"/>
</dbReference>
<dbReference type="Pfam" id="PF03291">
    <property type="entry name" value="mRNA_G-N7_MeTrfase"/>
    <property type="match status" value="1"/>
</dbReference>
<feature type="region of interest" description="Disordered" evidence="8">
    <location>
        <begin position="47"/>
        <end position="98"/>
    </location>
</feature>
<dbReference type="InterPro" id="IPR039753">
    <property type="entry name" value="RG7MT1"/>
</dbReference>
<name>A0A9W6ZPX4_9STRA</name>
<keyword evidence="5" id="KW-0694">RNA-binding</keyword>
<dbReference type="InterPro" id="IPR001202">
    <property type="entry name" value="WW_dom"/>
</dbReference>
<comment type="catalytic activity">
    <reaction evidence="7">
        <text>a 5'-end (5'-triphosphoguanosine)-ribonucleoside in mRNA + S-adenosyl-L-methionine = a 5'-end (N(7)-methyl 5'-triphosphoguanosine)-ribonucleoside in mRNA + S-adenosyl-L-homocysteine</text>
        <dbReference type="Rhea" id="RHEA:67008"/>
        <dbReference type="Rhea" id="RHEA-COMP:17166"/>
        <dbReference type="Rhea" id="RHEA-COMP:17167"/>
        <dbReference type="ChEBI" id="CHEBI:57856"/>
        <dbReference type="ChEBI" id="CHEBI:59789"/>
        <dbReference type="ChEBI" id="CHEBI:156461"/>
        <dbReference type="ChEBI" id="CHEBI:167617"/>
        <dbReference type="EC" id="2.1.1.56"/>
    </reaction>
</comment>
<feature type="domain" description="WW" evidence="9">
    <location>
        <begin position="17"/>
        <end position="51"/>
    </location>
</feature>
<keyword evidence="2" id="KW-0489">Methyltransferase</keyword>
<dbReference type="SMART" id="SM00456">
    <property type="entry name" value="WW"/>
    <property type="match status" value="1"/>
</dbReference>
<dbReference type="AlphaFoldDB" id="A0A9W6ZPX4"/>
<evidence type="ECO:0000256" key="5">
    <source>
        <dbReference type="ARBA" id="ARBA00022884"/>
    </source>
</evidence>
<evidence type="ECO:0000259" key="9">
    <source>
        <dbReference type="PROSITE" id="PS50020"/>
    </source>
</evidence>
<evidence type="ECO:0000259" key="10">
    <source>
        <dbReference type="PROSITE" id="PS51562"/>
    </source>
</evidence>
<dbReference type="Proteomes" id="UP001165085">
    <property type="component" value="Unassembled WGS sequence"/>
</dbReference>
<keyword evidence="4" id="KW-0949">S-adenosyl-L-methionine</keyword>
<dbReference type="PANTHER" id="PTHR12189:SF2">
    <property type="entry name" value="MRNA CAP GUANINE-N7 METHYLTRANSFERASE"/>
    <property type="match status" value="1"/>
</dbReference>
<evidence type="ECO:0000256" key="3">
    <source>
        <dbReference type="ARBA" id="ARBA00022679"/>
    </source>
</evidence>
<evidence type="ECO:0000256" key="7">
    <source>
        <dbReference type="ARBA" id="ARBA00044712"/>
    </source>
</evidence>
<evidence type="ECO:0000256" key="2">
    <source>
        <dbReference type="ARBA" id="ARBA00022603"/>
    </source>
</evidence>
<gene>
    <name evidence="11" type="ORF">TrST_g2876</name>
</gene>
<evidence type="ECO:0000256" key="4">
    <source>
        <dbReference type="ARBA" id="ARBA00022691"/>
    </source>
</evidence>
<dbReference type="SUPFAM" id="SSF53335">
    <property type="entry name" value="S-adenosyl-L-methionine-dependent methyltransferases"/>
    <property type="match status" value="1"/>
</dbReference>
<dbReference type="SUPFAM" id="SSF51045">
    <property type="entry name" value="WW domain"/>
    <property type="match status" value="1"/>
</dbReference>
<feature type="compositionally biased region" description="Low complexity" evidence="8">
    <location>
        <begin position="80"/>
        <end position="94"/>
    </location>
</feature>
<proteinExistence type="predicted"/>
<evidence type="ECO:0000313" key="12">
    <source>
        <dbReference type="Proteomes" id="UP001165085"/>
    </source>
</evidence>
<dbReference type="PROSITE" id="PS51562">
    <property type="entry name" value="RNA_CAP0_MT"/>
    <property type="match status" value="1"/>
</dbReference>
<keyword evidence="6" id="KW-0507">mRNA processing</keyword>
<dbReference type="Pfam" id="PF00397">
    <property type="entry name" value="WW"/>
    <property type="match status" value="1"/>
</dbReference>
<dbReference type="OrthoDB" id="10248867at2759"/>
<reference evidence="12" key="1">
    <citation type="journal article" date="2023" name="Commun. Biol.">
        <title>Genome analysis of Parmales, the sister group of diatoms, reveals the evolutionary specialization of diatoms from phago-mixotrophs to photoautotrophs.</title>
        <authorList>
            <person name="Ban H."/>
            <person name="Sato S."/>
            <person name="Yoshikawa S."/>
            <person name="Yamada K."/>
            <person name="Nakamura Y."/>
            <person name="Ichinomiya M."/>
            <person name="Sato N."/>
            <person name="Blanc-Mathieu R."/>
            <person name="Endo H."/>
            <person name="Kuwata A."/>
            <person name="Ogata H."/>
        </authorList>
    </citation>
    <scope>NUCLEOTIDE SEQUENCE [LARGE SCALE GENOMIC DNA]</scope>
    <source>
        <strain evidence="12">NIES 3701</strain>
    </source>
</reference>
<dbReference type="CDD" id="cd00201">
    <property type="entry name" value="WW"/>
    <property type="match status" value="1"/>
</dbReference>
<accession>A0A9W6ZPX4</accession>
<feature type="region of interest" description="Disordered" evidence="8">
    <location>
        <begin position="1"/>
        <end position="24"/>
    </location>
</feature>
<dbReference type="InterPro" id="IPR004971">
    <property type="entry name" value="mRNA_G-N7_MeTrfase_dom"/>
</dbReference>
<protein>
    <recommendedName>
        <fullName evidence="1">mRNA (guanine-N(7))-methyltransferase</fullName>
        <ecNumber evidence="1">2.1.1.56</ecNumber>
    </recommendedName>
</protein>
<dbReference type="Gene3D" id="3.40.50.150">
    <property type="entry name" value="Vaccinia Virus protein VP39"/>
    <property type="match status" value="1"/>
</dbReference>
<dbReference type="GO" id="GO:0003723">
    <property type="term" value="F:RNA binding"/>
    <property type="evidence" value="ECO:0007669"/>
    <property type="project" value="UniProtKB-KW"/>
</dbReference>
<dbReference type="PANTHER" id="PTHR12189">
    <property type="entry name" value="MRNA GUANINE-7- METHYLTRANSFERASE"/>
    <property type="match status" value="1"/>
</dbReference>
<evidence type="ECO:0000256" key="1">
    <source>
        <dbReference type="ARBA" id="ARBA00011926"/>
    </source>
</evidence>
<evidence type="ECO:0000313" key="11">
    <source>
        <dbReference type="EMBL" id="GMH55237.1"/>
    </source>
</evidence>
<comment type="caution">
    <text evidence="11">The sequence shown here is derived from an EMBL/GenBank/DDBJ whole genome shotgun (WGS) entry which is preliminary data.</text>
</comment>
<sequence length="469" mass="52530">MSRPPSSKSEAAADAHVTLPPGWTKEYSKSQKKVYYYHHKTNARQWHVPTVTEAQNPQLAAERARRKTLEESAGGNTEGSSNSNSNSNSNSKSNLGASHTYGYHSRKLNNWLKAHLIKTKGKPRGNVLDLACGNGGDISKWNILGVKNYVGVDVARVRLEEAQRRVEGFKGLRFERWSFFKVDLGEEGLEGRVEECRREGGKSVWRWTGGDFRIGFKFDVVSCQLALHYMMQSKEKARNCFKTISDNLREGGTFIITTMDSRYVLERLMGLGGDLMDGKERVIEIGSEGLCSIKVPGETVRRIFSRDEPLTSENWYGLKYEFKLLDTLEPGAGAPPGSNVSVDLEESLLPLELAKSVMEEYGLVLQERLNFSEYFQKHKDDCTDKVDWRNMNVAGVEGNMEQTEWDISRIYCTAAFKKVRGAGGSAAGGVGHISDKDFALGLMRLRKIHGAEAVNNMSREKKIALIKKL</sequence>
<feature type="domain" description="MRNA cap 0 methyltransferase" evidence="10">
    <location>
        <begin position="100"/>
        <end position="419"/>
    </location>
</feature>
<dbReference type="EC" id="2.1.1.56" evidence="1"/>
<dbReference type="Gene3D" id="2.20.70.10">
    <property type="match status" value="1"/>
</dbReference>
<organism evidence="11 12">
    <name type="scientific">Triparma strigata</name>
    <dbReference type="NCBI Taxonomy" id="1606541"/>
    <lineage>
        <taxon>Eukaryota</taxon>
        <taxon>Sar</taxon>
        <taxon>Stramenopiles</taxon>
        <taxon>Ochrophyta</taxon>
        <taxon>Bolidophyceae</taxon>
        <taxon>Parmales</taxon>
        <taxon>Triparmaceae</taxon>
        <taxon>Triparma</taxon>
    </lineage>
</organism>
<dbReference type="InterPro" id="IPR036020">
    <property type="entry name" value="WW_dom_sf"/>
</dbReference>
<keyword evidence="12" id="KW-1185">Reference proteome</keyword>
<keyword evidence="6" id="KW-0506">mRNA capping</keyword>
<dbReference type="GO" id="GO:0004482">
    <property type="term" value="F:mRNA 5'-cap (guanine-N7-)-methyltransferase activity"/>
    <property type="evidence" value="ECO:0007669"/>
    <property type="project" value="UniProtKB-EC"/>
</dbReference>
<keyword evidence="3" id="KW-0808">Transferase</keyword>
<dbReference type="InterPro" id="IPR029063">
    <property type="entry name" value="SAM-dependent_MTases_sf"/>
</dbReference>
<dbReference type="CDD" id="cd02440">
    <property type="entry name" value="AdoMet_MTases"/>
    <property type="match status" value="1"/>
</dbReference>
<evidence type="ECO:0000256" key="6">
    <source>
        <dbReference type="ARBA" id="ARBA00023042"/>
    </source>
</evidence>